<dbReference type="PANTHER" id="PTHR12604">
    <property type="entry name" value="KU AUTOANTIGEN DNA HELICASE"/>
    <property type="match status" value="1"/>
</dbReference>
<dbReference type="EMBL" id="QUTH01006126">
    <property type="protein sequence ID" value="RHZ07983.1"/>
    <property type="molecule type" value="Genomic_DNA"/>
</dbReference>
<dbReference type="VEuPathDB" id="FungiDB:H257_14650"/>
<comment type="caution">
    <text evidence="4">The sequence shown here is derived from an EMBL/GenBank/DDBJ whole genome shotgun (WGS) entry which is preliminary data.</text>
</comment>
<dbReference type="GO" id="GO:0043564">
    <property type="term" value="C:Ku70:Ku80 complex"/>
    <property type="evidence" value="ECO:0007669"/>
    <property type="project" value="TreeGrafter"/>
</dbReference>
<dbReference type="Pfam" id="PF03731">
    <property type="entry name" value="Ku_N"/>
    <property type="match status" value="1"/>
</dbReference>
<evidence type="ECO:0000259" key="3">
    <source>
        <dbReference type="PROSITE" id="PS50234"/>
    </source>
</evidence>
<keyword evidence="2" id="KW-0732">Signal</keyword>
<evidence type="ECO:0000256" key="2">
    <source>
        <dbReference type="SAM" id="SignalP"/>
    </source>
</evidence>
<feature type="compositionally biased region" description="Low complexity" evidence="1">
    <location>
        <begin position="247"/>
        <end position="265"/>
    </location>
</feature>
<name>A0A3R7BDT8_APHAT</name>
<evidence type="ECO:0000313" key="4">
    <source>
        <dbReference type="EMBL" id="RHZ07983.1"/>
    </source>
</evidence>
<dbReference type="GO" id="GO:0042162">
    <property type="term" value="F:telomeric DNA binding"/>
    <property type="evidence" value="ECO:0007669"/>
    <property type="project" value="TreeGrafter"/>
</dbReference>
<evidence type="ECO:0000313" key="5">
    <source>
        <dbReference type="Proteomes" id="UP000285430"/>
    </source>
</evidence>
<sequence length="745" mass="79593">MKSTAFLTLVALIMAMMVQDASAHGRLLVPPHRGYIGRLPQFNGLVPINFGDHGLSAGSIGQTRGGKHGICGDRYSGKRLHETGGEFAKFPQLREMVIGACYAPGSTMDLQVQLTANHMGYFEFGLCKLNSLNDKETEDCFKTLVQPNGEKDWKLPAGNKVFNMQYMLPDGVSCDGDSHCVLRWHYVGWNNPDVGIDGQEQFWNCADIYVSNTCGSSPSPSSSQSTPSTSTPSTSKPAMTNDPKPTAPSSSADTPVTTDTPPSTSGAPHPVDPQCGGCTNCYFAGNNACFIGWSKEQCDSTGWYKWCGIGGSDPSTPSSPKSAPSTNAPYPSSSTDTPVTTDTPPSTSGAPEPADPQCGGCTNCYFADRNACFIGWSKQQCDSTGWYKWCGAGGSNPPPSPANAPNPSTTSSPKPSTTSSPKRTPSSIPSTTKQPTLSPSPGTPGVDKKVSWNWFASSTTDCDASLSKDTLNRGLYIGGENIPADCGKTASFTYDGRTVIATYAWRTTGGQGYNELSPQAFAQLLGSNANAANFNSATDFQVAIKDPGHEAIMIVLDASVAMRSPLAEVTRKVEVGSRFEAAKSAIQGIVNQKLLFRKNDEVGIVMYGTEGTDNQLNADDDNSYKHVTVVSSVAPVTIDLSKQVLAMEAASVETPADVLDGIIVALDLMIRRTDNKKYDKRLVVITDAATRINNPSDMEVVCTMIQNLDVHLQIMCVPIMCVNPLSRMTNIHIACQQTNEDREAI</sequence>
<dbReference type="PROSITE" id="PS50234">
    <property type="entry name" value="VWFA"/>
    <property type="match status" value="1"/>
</dbReference>
<gene>
    <name evidence="4" type="ORF">DYB37_011614</name>
</gene>
<dbReference type="SUPFAM" id="SSF53300">
    <property type="entry name" value="vWA-like"/>
    <property type="match status" value="1"/>
</dbReference>
<dbReference type="Gene3D" id="3.40.50.410">
    <property type="entry name" value="von Willebrand factor, type A domain"/>
    <property type="match status" value="1"/>
</dbReference>
<dbReference type="InterPro" id="IPR036465">
    <property type="entry name" value="vWFA_dom_sf"/>
</dbReference>
<feature type="compositionally biased region" description="Low complexity" evidence="1">
    <location>
        <begin position="314"/>
        <end position="348"/>
    </location>
</feature>
<reference evidence="4 5" key="1">
    <citation type="submission" date="2018-08" db="EMBL/GenBank/DDBJ databases">
        <title>Aphanomyces genome sequencing and annotation.</title>
        <authorList>
            <person name="Minardi D."/>
            <person name="Oidtmann B."/>
            <person name="Van Der Giezen M."/>
            <person name="Studholme D.J."/>
        </authorList>
    </citation>
    <scope>NUCLEOTIDE SEQUENCE [LARGE SCALE GENOMIC DNA]</scope>
    <source>
        <strain evidence="4 5">Da</strain>
    </source>
</reference>
<feature type="chain" id="PRO_5018584390" description="VWFA domain-containing protein" evidence="2">
    <location>
        <begin position="24"/>
        <end position="745"/>
    </location>
</feature>
<proteinExistence type="predicted"/>
<evidence type="ECO:0000256" key="1">
    <source>
        <dbReference type="SAM" id="MobiDB-lite"/>
    </source>
</evidence>
<dbReference type="GO" id="GO:0006303">
    <property type="term" value="P:double-strand break repair via nonhomologous end joining"/>
    <property type="evidence" value="ECO:0007669"/>
    <property type="project" value="TreeGrafter"/>
</dbReference>
<dbReference type="GO" id="GO:0000723">
    <property type="term" value="P:telomere maintenance"/>
    <property type="evidence" value="ECO:0007669"/>
    <property type="project" value="TreeGrafter"/>
</dbReference>
<dbReference type="PRINTS" id="PR01217">
    <property type="entry name" value="PRICHEXTENSN"/>
</dbReference>
<protein>
    <recommendedName>
        <fullName evidence="3">VWFA domain-containing protein</fullName>
    </recommendedName>
</protein>
<feature type="compositionally biased region" description="Low complexity" evidence="1">
    <location>
        <begin position="405"/>
        <end position="433"/>
    </location>
</feature>
<dbReference type="VEuPathDB" id="FungiDB:H257_08842"/>
<feature type="compositionally biased region" description="Low complexity" evidence="1">
    <location>
        <begin position="216"/>
        <end position="235"/>
    </location>
</feature>
<dbReference type="InterPro" id="IPR005161">
    <property type="entry name" value="Ku_N"/>
</dbReference>
<dbReference type="AlphaFoldDB" id="A0A3R7BDT8"/>
<dbReference type="InterPro" id="IPR002035">
    <property type="entry name" value="VWF_A"/>
</dbReference>
<dbReference type="PANTHER" id="PTHR12604:SF4">
    <property type="entry name" value="X-RAY REPAIR CROSS-COMPLEMENTING PROTEIN 5"/>
    <property type="match status" value="1"/>
</dbReference>
<accession>A0A3R7BDT8</accession>
<organism evidence="4 5">
    <name type="scientific">Aphanomyces astaci</name>
    <name type="common">Crayfish plague agent</name>
    <dbReference type="NCBI Taxonomy" id="112090"/>
    <lineage>
        <taxon>Eukaryota</taxon>
        <taxon>Sar</taxon>
        <taxon>Stramenopiles</taxon>
        <taxon>Oomycota</taxon>
        <taxon>Saprolegniomycetes</taxon>
        <taxon>Saprolegniales</taxon>
        <taxon>Verrucalvaceae</taxon>
        <taxon>Aphanomyces</taxon>
    </lineage>
</organism>
<feature type="signal peptide" evidence="2">
    <location>
        <begin position="1"/>
        <end position="23"/>
    </location>
</feature>
<dbReference type="Proteomes" id="UP000285430">
    <property type="component" value="Unassembled WGS sequence"/>
</dbReference>
<feature type="region of interest" description="Disordered" evidence="1">
    <location>
        <begin position="216"/>
        <end position="269"/>
    </location>
</feature>
<feature type="region of interest" description="Disordered" evidence="1">
    <location>
        <begin position="314"/>
        <end position="355"/>
    </location>
</feature>
<dbReference type="GO" id="GO:0003690">
    <property type="term" value="F:double-stranded DNA binding"/>
    <property type="evidence" value="ECO:0007669"/>
    <property type="project" value="TreeGrafter"/>
</dbReference>
<feature type="domain" description="VWFA" evidence="3">
    <location>
        <begin position="551"/>
        <end position="719"/>
    </location>
</feature>
<feature type="region of interest" description="Disordered" evidence="1">
    <location>
        <begin position="397"/>
        <end position="445"/>
    </location>
</feature>